<feature type="chain" id="PRO_5047165466" evidence="1">
    <location>
        <begin position="30"/>
        <end position="73"/>
    </location>
</feature>
<evidence type="ECO:0000313" key="3">
    <source>
        <dbReference type="Proteomes" id="UP001156905"/>
    </source>
</evidence>
<evidence type="ECO:0000256" key="1">
    <source>
        <dbReference type="SAM" id="SignalP"/>
    </source>
</evidence>
<feature type="signal peptide" evidence="1">
    <location>
        <begin position="1"/>
        <end position="29"/>
    </location>
</feature>
<comment type="caution">
    <text evidence="2">The sequence shown here is derived from an EMBL/GenBank/DDBJ whole genome shotgun (WGS) entry which is preliminary data.</text>
</comment>
<keyword evidence="3" id="KW-1185">Reference proteome</keyword>
<protein>
    <submittedName>
        <fullName evidence="2">Uncharacterized protein</fullName>
    </submittedName>
</protein>
<dbReference type="RefSeq" id="WP_284272891.1">
    <property type="nucleotide sequence ID" value="NZ_BSOW01000031.1"/>
</dbReference>
<accession>A0ABQ6B9R4</accession>
<dbReference type="EMBL" id="BSOW01000031">
    <property type="protein sequence ID" value="GLR90184.1"/>
    <property type="molecule type" value="Genomic_DNA"/>
</dbReference>
<name>A0ABQ6B9R4_9BRAD</name>
<gene>
    <name evidence="2" type="ORF">GCM10007857_68980</name>
</gene>
<reference evidence="3" key="1">
    <citation type="journal article" date="2019" name="Int. J. Syst. Evol. Microbiol.">
        <title>The Global Catalogue of Microorganisms (GCM) 10K type strain sequencing project: providing services to taxonomists for standard genome sequencing and annotation.</title>
        <authorList>
            <consortium name="The Broad Institute Genomics Platform"/>
            <consortium name="The Broad Institute Genome Sequencing Center for Infectious Disease"/>
            <person name="Wu L."/>
            <person name="Ma J."/>
        </authorList>
    </citation>
    <scope>NUCLEOTIDE SEQUENCE [LARGE SCALE GENOMIC DNA]</scope>
    <source>
        <strain evidence="3">NBRC 102520</strain>
    </source>
</reference>
<organism evidence="2 3">
    <name type="scientific">Bradyrhizobium iriomotense</name>
    <dbReference type="NCBI Taxonomy" id="441950"/>
    <lineage>
        <taxon>Bacteria</taxon>
        <taxon>Pseudomonadati</taxon>
        <taxon>Pseudomonadota</taxon>
        <taxon>Alphaproteobacteria</taxon>
        <taxon>Hyphomicrobiales</taxon>
        <taxon>Nitrobacteraceae</taxon>
        <taxon>Bradyrhizobium</taxon>
    </lineage>
</organism>
<evidence type="ECO:0000313" key="2">
    <source>
        <dbReference type="EMBL" id="GLR90184.1"/>
    </source>
</evidence>
<keyword evidence="1" id="KW-0732">Signal</keyword>
<proteinExistence type="predicted"/>
<sequence length="73" mass="8354">MQSTKVKLLGLAAVAAVLMCAVPVERAHAVSLINPGAAQSVQDVAATTTTEVGWHGWHHHHWRWHRWHHRHWW</sequence>
<dbReference type="Proteomes" id="UP001156905">
    <property type="component" value="Unassembled WGS sequence"/>
</dbReference>